<dbReference type="AlphaFoldDB" id="A0A8H5G1U5"/>
<dbReference type="OrthoDB" id="3034943at2759"/>
<feature type="region of interest" description="Disordered" evidence="1">
    <location>
        <begin position="416"/>
        <end position="447"/>
    </location>
</feature>
<dbReference type="EMBL" id="JAACJN010000241">
    <property type="protein sequence ID" value="KAF5356733.1"/>
    <property type="molecule type" value="Genomic_DNA"/>
</dbReference>
<feature type="compositionally biased region" description="Polar residues" evidence="1">
    <location>
        <begin position="93"/>
        <end position="129"/>
    </location>
</feature>
<name>A0A8H5G1U5_9AGAR</name>
<reference evidence="2 3" key="1">
    <citation type="journal article" date="2020" name="ISME J.">
        <title>Uncovering the hidden diversity of litter-decomposition mechanisms in mushroom-forming fungi.</title>
        <authorList>
            <person name="Floudas D."/>
            <person name="Bentzer J."/>
            <person name="Ahren D."/>
            <person name="Johansson T."/>
            <person name="Persson P."/>
            <person name="Tunlid A."/>
        </authorList>
    </citation>
    <scope>NUCLEOTIDE SEQUENCE [LARGE SCALE GENOMIC DNA]</scope>
    <source>
        <strain evidence="2 3">CBS 406.79</strain>
    </source>
</reference>
<keyword evidence="3" id="KW-1185">Reference proteome</keyword>
<evidence type="ECO:0000313" key="3">
    <source>
        <dbReference type="Proteomes" id="UP000518752"/>
    </source>
</evidence>
<feature type="compositionally biased region" description="Polar residues" evidence="1">
    <location>
        <begin position="59"/>
        <end position="70"/>
    </location>
</feature>
<organism evidence="2 3">
    <name type="scientific">Collybiopsis confluens</name>
    <dbReference type="NCBI Taxonomy" id="2823264"/>
    <lineage>
        <taxon>Eukaryota</taxon>
        <taxon>Fungi</taxon>
        <taxon>Dikarya</taxon>
        <taxon>Basidiomycota</taxon>
        <taxon>Agaricomycotina</taxon>
        <taxon>Agaricomycetes</taxon>
        <taxon>Agaricomycetidae</taxon>
        <taxon>Agaricales</taxon>
        <taxon>Marasmiineae</taxon>
        <taxon>Omphalotaceae</taxon>
        <taxon>Collybiopsis</taxon>
    </lineage>
</organism>
<feature type="compositionally biased region" description="Low complexity" evidence="1">
    <location>
        <begin position="78"/>
        <end position="91"/>
    </location>
</feature>
<feature type="compositionally biased region" description="Low complexity" evidence="1">
    <location>
        <begin position="430"/>
        <end position="447"/>
    </location>
</feature>
<evidence type="ECO:0000256" key="1">
    <source>
        <dbReference type="SAM" id="MobiDB-lite"/>
    </source>
</evidence>
<sequence length="603" mass="67692">MSHTWPWPPDRPSNLWMESGGRGYMDGGKDPPGCYFSSEHMRAVYIYWYPYFPQLHPRPSQSNTVQTPSIYPQPESRPPSYSQPYLPSPSRAYTPSQSLPESRLPSYSQPHLPSPSQTHIPSQSLPVITSSSSSRMPISSLLNAPIMPSLHPTASPNTNHYRPSAYYDTRAPSPQSSRIHSNSGPDIQDNTTSSISSTGRDFTSGFTEQMLIPQVRSSAPPKTKAQAESYTTILALQTLTRSEFMNACLTEHHKHEDYNLATPNGPPFSIHWTGSTGGRAGRIPVKDDRQYKLAIDQISRCNTSKANFRVIVEFDLEEMKGWESRKRHHADSASTEEDGVELSSKAPRLTDFSHDEQLVGHYIIKIQEKWPCTEHKGEHGEAGTCWKDANNQHVGINNRVKKSWAETIAAGTHTIAEPPNINGIETTRNGVPSVHPRGRGPRPSSVRTIAQPEASGATIQAALLATATATLARLARSRSHSPSRHRSHHRSHSHRRSRSHYRSRSHRRHRLLTPPSSPLKAPDPEIQNIKACLQSYFDLESIDWRDFKSAFNDKSYSPDLIPAIELSEIMNLTGCNEGTALRFRLFCTKWVDRKKKEILRRGQ</sequence>
<feature type="compositionally biased region" description="Polar residues" evidence="1">
    <location>
        <begin position="172"/>
        <end position="202"/>
    </location>
</feature>
<feature type="region of interest" description="Disordered" evidence="1">
    <location>
        <begin position="59"/>
        <end position="133"/>
    </location>
</feature>
<gene>
    <name evidence="2" type="ORF">D9757_012531</name>
</gene>
<proteinExistence type="predicted"/>
<dbReference type="Proteomes" id="UP000518752">
    <property type="component" value="Unassembled WGS sequence"/>
</dbReference>
<feature type="region of interest" description="Disordered" evidence="1">
    <location>
        <begin position="322"/>
        <end position="348"/>
    </location>
</feature>
<evidence type="ECO:0000313" key="2">
    <source>
        <dbReference type="EMBL" id="KAF5356733.1"/>
    </source>
</evidence>
<accession>A0A8H5G1U5</accession>
<feature type="compositionally biased region" description="Polar residues" evidence="1">
    <location>
        <begin position="152"/>
        <end position="161"/>
    </location>
</feature>
<comment type="caution">
    <text evidence="2">The sequence shown here is derived from an EMBL/GenBank/DDBJ whole genome shotgun (WGS) entry which is preliminary data.</text>
</comment>
<feature type="region of interest" description="Disordered" evidence="1">
    <location>
        <begin position="473"/>
        <end position="523"/>
    </location>
</feature>
<protein>
    <submittedName>
        <fullName evidence="2">Uncharacterized protein</fullName>
    </submittedName>
</protein>
<feature type="compositionally biased region" description="Basic residues" evidence="1">
    <location>
        <begin position="475"/>
        <end position="511"/>
    </location>
</feature>
<feature type="region of interest" description="Disordered" evidence="1">
    <location>
        <begin position="149"/>
        <end position="202"/>
    </location>
</feature>